<comment type="similarity">
    <text evidence="4 19">Belongs to the homoserine dehydrogenase family.</text>
</comment>
<evidence type="ECO:0000256" key="13">
    <source>
        <dbReference type="ARBA" id="ARBA00023053"/>
    </source>
</evidence>
<dbReference type="GO" id="GO:0004412">
    <property type="term" value="F:homoserine dehydrogenase activity"/>
    <property type="evidence" value="ECO:0007669"/>
    <property type="project" value="UniProtKB-EC"/>
</dbReference>
<evidence type="ECO:0000256" key="17">
    <source>
        <dbReference type="PIRSR" id="PIRSR000098-2"/>
    </source>
</evidence>
<evidence type="ECO:0000256" key="19">
    <source>
        <dbReference type="RuleBase" id="RU004171"/>
    </source>
</evidence>
<dbReference type="PANTHER" id="PTHR43331">
    <property type="entry name" value="HOMOSERINE DEHYDROGENASE"/>
    <property type="match status" value="1"/>
</dbReference>
<sequence length="431" mass="46941">MINIGLLGCGTVGSGVVKILEKNKTDIAKKTGSEIRIRQVLEKDPDKCYKIGLQSDQVTSHFENIINDDAIDIVVELIGGIEPACSFIIEAMKKGKHVVTANKDLIAVKGQELFATAEENNVDFYFEASVAGGIPIIYPLKQSLAANQIQEVIGILNGTTNYILSKMTREGRDYEEVLREAQELGYAESDPGADVEGLDAARKIAILSSIAFNSRVTLDDVYVEGITAITLRDIQYAKELGYVVKLLAIAKEVEGKIQARVHPAFIPLSHPLAFVNDVYNAVFVNGDAVGEIMHYGRGAGEMPTASAVAGDIIEIGRNMHYHSNARIGCTCFKEKGILNISELNAKYYIRMTVKDRPGVLAGIAGVFGNNNVSIAQVLQKTNNQEMAELIMITHTVREKDLQDALTVLKGMSIVFAVNNVIRLEGIDRDNG</sequence>
<dbReference type="GO" id="GO:0009086">
    <property type="term" value="P:methionine biosynthetic process"/>
    <property type="evidence" value="ECO:0007669"/>
    <property type="project" value="UniProtKB-KW"/>
</dbReference>
<keyword evidence="12" id="KW-0520">NAD</keyword>
<evidence type="ECO:0000256" key="14">
    <source>
        <dbReference type="ARBA" id="ARBA00023167"/>
    </source>
</evidence>
<dbReference type="PIRSF" id="PIRSF000098">
    <property type="entry name" value="Homoser_dehydrog"/>
    <property type="match status" value="1"/>
</dbReference>
<keyword evidence="7 18" id="KW-0028">Amino-acid biosynthesis</keyword>
<dbReference type="STRING" id="690567.782"/>
<feature type="domain" description="ACT" evidence="20">
    <location>
        <begin position="348"/>
        <end position="422"/>
    </location>
</feature>
<keyword evidence="9" id="KW-0479">Metal-binding</keyword>
<dbReference type="InterPro" id="IPR001342">
    <property type="entry name" value="HDH_cat"/>
</dbReference>
<dbReference type="SUPFAM" id="SSF51735">
    <property type="entry name" value="NAD(P)-binding Rossmann-fold domains"/>
    <property type="match status" value="1"/>
</dbReference>
<protein>
    <recommendedName>
        <fullName evidence="6 18">Homoserine dehydrogenase</fullName>
        <ecNumber evidence="5 18">1.1.1.3</ecNumber>
    </recommendedName>
</protein>
<feature type="binding site" evidence="17">
    <location>
        <position position="188"/>
    </location>
    <ligand>
        <name>L-homoserine</name>
        <dbReference type="ChEBI" id="CHEBI:57476"/>
    </ligand>
</feature>
<evidence type="ECO:0000256" key="8">
    <source>
        <dbReference type="ARBA" id="ARBA00022697"/>
    </source>
</evidence>
<evidence type="ECO:0000313" key="21">
    <source>
        <dbReference type="EMBL" id="CFX20745.1"/>
    </source>
</evidence>
<comment type="catalytic activity">
    <reaction evidence="15">
        <text>L-homoserine + NADP(+) = L-aspartate 4-semialdehyde + NADPH + H(+)</text>
        <dbReference type="Rhea" id="RHEA:15761"/>
        <dbReference type="ChEBI" id="CHEBI:15378"/>
        <dbReference type="ChEBI" id="CHEBI:57476"/>
        <dbReference type="ChEBI" id="CHEBI:57783"/>
        <dbReference type="ChEBI" id="CHEBI:58349"/>
        <dbReference type="ChEBI" id="CHEBI:537519"/>
        <dbReference type="EC" id="1.1.1.3"/>
    </reaction>
    <physiologicalReaction direction="right-to-left" evidence="15">
        <dbReference type="Rhea" id="RHEA:15763"/>
    </physiologicalReaction>
</comment>
<evidence type="ECO:0000256" key="10">
    <source>
        <dbReference type="ARBA" id="ARBA00022857"/>
    </source>
</evidence>
<dbReference type="RefSeq" id="WP_046496040.1">
    <property type="nucleotide sequence ID" value="NZ_CGIH01000010.1"/>
</dbReference>
<keyword evidence="22" id="KW-1185">Reference proteome</keyword>
<name>A0A0E4GA32_9FIRM</name>
<feature type="binding site" evidence="17">
    <location>
        <position position="103"/>
    </location>
    <ligand>
        <name>NADPH</name>
        <dbReference type="ChEBI" id="CHEBI:57783"/>
    </ligand>
</feature>
<dbReference type="InterPro" id="IPR045865">
    <property type="entry name" value="ACT-like_dom_sf"/>
</dbReference>
<organism evidence="21 22">
    <name type="scientific">Syntrophomonas zehnderi OL-4</name>
    <dbReference type="NCBI Taxonomy" id="690567"/>
    <lineage>
        <taxon>Bacteria</taxon>
        <taxon>Bacillati</taxon>
        <taxon>Bacillota</taxon>
        <taxon>Clostridia</taxon>
        <taxon>Eubacteriales</taxon>
        <taxon>Syntrophomonadaceae</taxon>
        <taxon>Syntrophomonas</taxon>
    </lineage>
</organism>
<dbReference type="AlphaFoldDB" id="A0A0E4GA32"/>
<dbReference type="PANTHER" id="PTHR43331:SF1">
    <property type="entry name" value="HOMOSERINE DEHYDROGENASE"/>
    <property type="match status" value="1"/>
</dbReference>
<keyword evidence="14 18" id="KW-0486">Methionine biosynthesis</keyword>
<dbReference type="Gene3D" id="3.30.70.260">
    <property type="match status" value="1"/>
</dbReference>
<dbReference type="FunFam" id="3.30.360.10:FF:000005">
    <property type="entry name" value="Homoserine dehydrogenase"/>
    <property type="match status" value="1"/>
</dbReference>
<dbReference type="InterPro" id="IPR019811">
    <property type="entry name" value="HDH_CS"/>
</dbReference>
<evidence type="ECO:0000256" key="5">
    <source>
        <dbReference type="ARBA" id="ARBA00013213"/>
    </source>
</evidence>
<evidence type="ECO:0000256" key="3">
    <source>
        <dbReference type="ARBA" id="ARBA00005062"/>
    </source>
</evidence>
<dbReference type="OrthoDB" id="9808167at2"/>
<dbReference type="Gene3D" id="3.30.360.10">
    <property type="entry name" value="Dihydrodipicolinate Reductase, domain 2"/>
    <property type="match status" value="1"/>
</dbReference>
<evidence type="ECO:0000313" key="22">
    <source>
        <dbReference type="Proteomes" id="UP000045545"/>
    </source>
</evidence>
<evidence type="ECO:0000256" key="1">
    <source>
        <dbReference type="ARBA" id="ARBA00001920"/>
    </source>
</evidence>
<dbReference type="PROSITE" id="PS51671">
    <property type="entry name" value="ACT"/>
    <property type="match status" value="1"/>
</dbReference>
<evidence type="ECO:0000256" key="4">
    <source>
        <dbReference type="ARBA" id="ARBA00006753"/>
    </source>
</evidence>
<comment type="pathway">
    <text evidence="3 18">Amino-acid biosynthesis; L-methionine biosynthesis via de novo pathway; L-homoserine from L-aspartate: step 3/3.</text>
</comment>
<dbReference type="GO" id="GO:0050661">
    <property type="term" value="F:NADP binding"/>
    <property type="evidence" value="ECO:0007669"/>
    <property type="project" value="InterPro"/>
</dbReference>
<feature type="active site" description="Proton donor" evidence="16">
    <location>
        <position position="203"/>
    </location>
</feature>
<dbReference type="NCBIfam" id="NF004976">
    <property type="entry name" value="PRK06349.1"/>
    <property type="match status" value="1"/>
</dbReference>
<dbReference type="GO" id="GO:0009088">
    <property type="term" value="P:threonine biosynthetic process"/>
    <property type="evidence" value="ECO:0007669"/>
    <property type="project" value="UniProtKB-UniPathway"/>
</dbReference>
<dbReference type="UniPathway" id="UPA00051">
    <property type="reaction ID" value="UER00465"/>
</dbReference>
<evidence type="ECO:0000256" key="6">
    <source>
        <dbReference type="ARBA" id="ARBA00013376"/>
    </source>
</evidence>
<dbReference type="Pfam" id="PF03447">
    <property type="entry name" value="NAD_binding_3"/>
    <property type="match status" value="1"/>
</dbReference>
<dbReference type="Pfam" id="PF01842">
    <property type="entry name" value="ACT"/>
    <property type="match status" value="1"/>
</dbReference>
<evidence type="ECO:0000256" key="16">
    <source>
        <dbReference type="PIRSR" id="PIRSR000098-1"/>
    </source>
</evidence>
<dbReference type="Proteomes" id="UP000045545">
    <property type="component" value="Unassembled WGS sequence"/>
</dbReference>
<dbReference type="EC" id="1.1.1.3" evidence="5 18"/>
<evidence type="ECO:0000259" key="20">
    <source>
        <dbReference type="PROSITE" id="PS51671"/>
    </source>
</evidence>
<dbReference type="InterPro" id="IPR016204">
    <property type="entry name" value="HDH"/>
</dbReference>
<keyword evidence="10 17" id="KW-0521">NADP</keyword>
<evidence type="ECO:0000256" key="2">
    <source>
        <dbReference type="ARBA" id="ARBA00005056"/>
    </source>
</evidence>
<dbReference type="InterPro" id="IPR005106">
    <property type="entry name" value="Asp/hSer_DH_NAD-bd"/>
</dbReference>
<dbReference type="UniPathway" id="UPA00050">
    <property type="reaction ID" value="UER00063"/>
</dbReference>
<accession>A0A0E4GA32</accession>
<keyword evidence="11 18" id="KW-0560">Oxidoreductase</keyword>
<dbReference type="SUPFAM" id="SSF55347">
    <property type="entry name" value="Glyceraldehyde-3-phosphate dehydrogenase-like, C-terminal domain"/>
    <property type="match status" value="1"/>
</dbReference>
<dbReference type="GO" id="GO:0046872">
    <property type="term" value="F:metal ion binding"/>
    <property type="evidence" value="ECO:0007669"/>
    <property type="project" value="UniProtKB-KW"/>
</dbReference>
<keyword evidence="8 18" id="KW-0791">Threonine biosynthesis</keyword>
<dbReference type="InterPro" id="IPR036291">
    <property type="entry name" value="NAD(P)-bd_dom_sf"/>
</dbReference>
<evidence type="ECO:0000256" key="11">
    <source>
        <dbReference type="ARBA" id="ARBA00023002"/>
    </source>
</evidence>
<evidence type="ECO:0000256" key="18">
    <source>
        <dbReference type="RuleBase" id="RU000579"/>
    </source>
</evidence>
<evidence type="ECO:0000256" key="15">
    <source>
        <dbReference type="ARBA" id="ARBA00048841"/>
    </source>
</evidence>
<evidence type="ECO:0000256" key="12">
    <source>
        <dbReference type="ARBA" id="ARBA00023027"/>
    </source>
</evidence>
<dbReference type="PROSITE" id="PS01042">
    <property type="entry name" value="HOMOSER_DHGENASE"/>
    <property type="match status" value="1"/>
</dbReference>
<dbReference type="Gene3D" id="3.40.50.720">
    <property type="entry name" value="NAD(P)-binding Rossmann-like Domain"/>
    <property type="match status" value="1"/>
</dbReference>
<dbReference type="EMBL" id="CGIH01000010">
    <property type="protein sequence ID" value="CFX20745.1"/>
    <property type="molecule type" value="Genomic_DNA"/>
</dbReference>
<comment type="cofactor">
    <cofactor evidence="1">
        <name>a metal cation</name>
        <dbReference type="ChEBI" id="CHEBI:25213"/>
    </cofactor>
</comment>
<evidence type="ECO:0000256" key="9">
    <source>
        <dbReference type="ARBA" id="ARBA00022723"/>
    </source>
</evidence>
<dbReference type="SUPFAM" id="SSF55021">
    <property type="entry name" value="ACT-like"/>
    <property type="match status" value="1"/>
</dbReference>
<gene>
    <name evidence="21" type="ORF">782</name>
</gene>
<proteinExistence type="inferred from homology"/>
<comment type="pathway">
    <text evidence="2 18">Amino-acid biosynthesis; L-threonine biosynthesis; L-threonine from L-aspartate: step 3/5.</text>
</comment>
<dbReference type="FunFam" id="3.40.50.720:FF:000062">
    <property type="entry name" value="Homoserine dehydrogenase"/>
    <property type="match status" value="1"/>
</dbReference>
<dbReference type="Pfam" id="PF00742">
    <property type="entry name" value="Homoserine_dh"/>
    <property type="match status" value="1"/>
</dbReference>
<keyword evidence="13" id="KW-0915">Sodium</keyword>
<reference evidence="21 22" key="1">
    <citation type="submission" date="2015-03" db="EMBL/GenBank/DDBJ databases">
        <authorList>
            <person name="Murphy D."/>
        </authorList>
    </citation>
    <scope>NUCLEOTIDE SEQUENCE [LARGE SCALE GENOMIC DNA]</scope>
    <source>
        <strain evidence="21 22">OL-4</strain>
    </source>
</reference>
<dbReference type="CDD" id="cd04881">
    <property type="entry name" value="ACT_HSDH-Hom"/>
    <property type="match status" value="1"/>
</dbReference>
<evidence type="ECO:0000256" key="7">
    <source>
        <dbReference type="ARBA" id="ARBA00022605"/>
    </source>
</evidence>
<feature type="binding site" evidence="17">
    <location>
        <begin position="7"/>
        <end position="14"/>
    </location>
    <ligand>
        <name>NADP(+)</name>
        <dbReference type="ChEBI" id="CHEBI:58349"/>
    </ligand>
</feature>
<dbReference type="InterPro" id="IPR002912">
    <property type="entry name" value="ACT_dom"/>
</dbReference>